<keyword evidence="10" id="KW-1185">Reference proteome</keyword>
<reference evidence="10" key="1">
    <citation type="journal article" date="2019" name="Int. J. Syst. Evol. Microbiol.">
        <title>The Global Catalogue of Microorganisms (GCM) 10K type strain sequencing project: providing services to taxonomists for standard genome sequencing and annotation.</title>
        <authorList>
            <consortium name="The Broad Institute Genomics Platform"/>
            <consortium name="The Broad Institute Genome Sequencing Center for Infectious Disease"/>
            <person name="Wu L."/>
            <person name="Ma J."/>
        </authorList>
    </citation>
    <scope>NUCLEOTIDE SEQUENCE [LARGE SCALE GENOMIC DNA]</scope>
    <source>
        <strain evidence="10">JCM 31890</strain>
    </source>
</reference>
<gene>
    <name evidence="9" type="ORF">GCM10023090_12330</name>
</gene>
<dbReference type="Proteomes" id="UP001501788">
    <property type="component" value="Unassembled WGS sequence"/>
</dbReference>
<comment type="cofactor">
    <cofactor evidence="1">
        <name>Zn(2+)</name>
        <dbReference type="ChEBI" id="CHEBI:29105"/>
    </cofactor>
</comment>
<dbReference type="PANTHER" id="PTHR11002">
    <property type="entry name" value="CARBONIC ANHYDRASE"/>
    <property type="match status" value="1"/>
</dbReference>
<dbReference type="Pfam" id="PF00484">
    <property type="entry name" value="Pro_CA"/>
    <property type="match status" value="1"/>
</dbReference>
<dbReference type="EC" id="4.2.1.1" evidence="3 8"/>
<comment type="catalytic activity">
    <reaction evidence="7 8">
        <text>hydrogencarbonate + H(+) = CO2 + H2O</text>
        <dbReference type="Rhea" id="RHEA:10748"/>
        <dbReference type="ChEBI" id="CHEBI:15377"/>
        <dbReference type="ChEBI" id="CHEBI:15378"/>
        <dbReference type="ChEBI" id="CHEBI:16526"/>
        <dbReference type="ChEBI" id="CHEBI:17544"/>
        <dbReference type="EC" id="4.2.1.1"/>
    </reaction>
</comment>
<evidence type="ECO:0000256" key="3">
    <source>
        <dbReference type="ARBA" id="ARBA00012925"/>
    </source>
</evidence>
<dbReference type="SMART" id="SM00947">
    <property type="entry name" value="Pro_CA"/>
    <property type="match status" value="1"/>
</dbReference>
<dbReference type="InterPro" id="IPR015892">
    <property type="entry name" value="Carbonic_anhydrase_CS"/>
</dbReference>
<accession>A0ABP8L5I7</accession>
<evidence type="ECO:0000256" key="2">
    <source>
        <dbReference type="ARBA" id="ARBA00006217"/>
    </source>
</evidence>
<proteinExistence type="inferred from homology"/>
<keyword evidence="4" id="KW-0479">Metal-binding</keyword>
<comment type="caution">
    <text evidence="9">The sequence shown here is derived from an EMBL/GenBank/DDBJ whole genome shotgun (WGS) entry which is preliminary data.</text>
</comment>
<evidence type="ECO:0000256" key="6">
    <source>
        <dbReference type="ARBA" id="ARBA00023239"/>
    </source>
</evidence>
<dbReference type="PANTHER" id="PTHR11002:SF76">
    <property type="entry name" value="CARBONIC ANHYDRASE"/>
    <property type="match status" value="1"/>
</dbReference>
<protein>
    <recommendedName>
        <fullName evidence="3 8">Carbonic anhydrase</fullName>
        <ecNumber evidence="3 8">4.2.1.1</ecNumber>
    </recommendedName>
    <alternativeName>
        <fullName evidence="8">Carbonate dehydratase</fullName>
    </alternativeName>
</protein>
<evidence type="ECO:0000256" key="4">
    <source>
        <dbReference type="ARBA" id="ARBA00022723"/>
    </source>
</evidence>
<evidence type="ECO:0000256" key="7">
    <source>
        <dbReference type="ARBA" id="ARBA00048348"/>
    </source>
</evidence>
<dbReference type="InterPro" id="IPR045066">
    <property type="entry name" value="Beta_CA_cladeB"/>
</dbReference>
<dbReference type="PROSITE" id="PS00705">
    <property type="entry name" value="PROK_CO2_ANHYDRASE_2"/>
    <property type="match status" value="1"/>
</dbReference>
<organism evidence="9 10">
    <name type="scientific">Acidovorax lacteus</name>
    <dbReference type="NCBI Taxonomy" id="1924988"/>
    <lineage>
        <taxon>Bacteria</taxon>
        <taxon>Pseudomonadati</taxon>
        <taxon>Pseudomonadota</taxon>
        <taxon>Betaproteobacteria</taxon>
        <taxon>Burkholderiales</taxon>
        <taxon>Comamonadaceae</taxon>
        <taxon>Acidovorax</taxon>
    </lineage>
</organism>
<dbReference type="CDD" id="cd00884">
    <property type="entry name" value="beta_CA_cladeB"/>
    <property type="match status" value="1"/>
</dbReference>
<dbReference type="Gene3D" id="3.40.1050.10">
    <property type="entry name" value="Carbonic anhydrase"/>
    <property type="match status" value="1"/>
</dbReference>
<dbReference type="SUPFAM" id="SSF53056">
    <property type="entry name" value="beta-carbonic anhydrase, cab"/>
    <property type="match status" value="1"/>
</dbReference>
<dbReference type="PROSITE" id="PS00704">
    <property type="entry name" value="PROK_CO2_ANHYDRASE_1"/>
    <property type="match status" value="1"/>
</dbReference>
<evidence type="ECO:0000256" key="1">
    <source>
        <dbReference type="ARBA" id="ARBA00001947"/>
    </source>
</evidence>
<comment type="function">
    <text evidence="8">Reversible hydration of carbon dioxide.</text>
</comment>
<dbReference type="InterPro" id="IPR036874">
    <property type="entry name" value="Carbonic_anhydrase_sf"/>
</dbReference>
<evidence type="ECO:0000256" key="8">
    <source>
        <dbReference type="RuleBase" id="RU003956"/>
    </source>
</evidence>
<evidence type="ECO:0000256" key="5">
    <source>
        <dbReference type="ARBA" id="ARBA00022833"/>
    </source>
</evidence>
<keyword evidence="6 8" id="KW-0456">Lyase</keyword>
<evidence type="ECO:0000313" key="9">
    <source>
        <dbReference type="EMBL" id="GAA4422031.1"/>
    </source>
</evidence>
<name>A0ABP8L5I7_9BURK</name>
<keyword evidence="5 8" id="KW-0862">Zinc</keyword>
<sequence length="230" mass="25540">MNPAAEGDELLLRLRQFHSDYFPRHQQRFQDLVAHGQHPKTLFIGCSDSRIVPHQLTGAGPGDLFIVRNVGAFVPPYDGSHGLHGTTAAIEFAVLSLKVEHIVVCGHSHCGAIRAAYEGAPAEAVNLNAWLRLAEEALLPVQSSPEALLRTEQRCVVLQLERLLDYPMVRREVEAQRLQLHGWHFVIEQGQVHVFDALQGRFMPATEAPHSGTGPYRPYVEHDGQVLSAE</sequence>
<dbReference type="InterPro" id="IPR001765">
    <property type="entry name" value="Carbonic_anhydrase"/>
</dbReference>
<dbReference type="EMBL" id="BAABEX010000007">
    <property type="protein sequence ID" value="GAA4422031.1"/>
    <property type="molecule type" value="Genomic_DNA"/>
</dbReference>
<dbReference type="RefSeq" id="WP_345062240.1">
    <property type="nucleotide sequence ID" value="NZ_BAABEX010000007.1"/>
</dbReference>
<evidence type="ECO:0000313" key="10">
    <source>
        <dbReference type="Proteomes" id="UP001501788"/>
    </source>
</evidence>
<comment type="similarity">
    <text evidence="2 8">Belongs to the beta-class carbonic anhydrase family.</text>
</comment>